<feature type="transmembrane region" description="Helical" evidence="7">
    <location>
        <begin position="328"/>
        <end position="347"/>
    </location>
</feature>
<dbReference type="Pfam" id="PF02653">
    <property type="entry name" value="BPD_transp_2"/>
    <property type="match status" value="1"/>
</dbReference>
<feature type="transmembrane region" description="Helical" evidence="7">
    <location>
        <begin position="42"/>
        <end position="64"/>
    </location>
</feature>
<evidence type="ECO:0000256" key="2">
    <source>
        <dbReference type="ARBA" id="ARBA00022475"/>
    </source>
</evidence>
<reference evidence="8 9" key="2">
    <citation type="submission" date="2016-01" db="EMBL/GenBank/DDBJ databases">
        <title>Microcella alkaliphila JAM AC0309 whole genome shotgun sequence.</title>
        <authorList>
            <person name="Kurata A."/>
            <person name="Hirose Y."/>
            <person name="Kishimoto N."/>
            <person name="Kobayashi T."/>
        </authorList>
    </citation>
    <scope>NUCLEOTIDE SEQUENCE [LARGE SCALE GENOMIC DNA]</scope>
    <source>
        <strain evidence="8 9">JAM AC0309</strain>
    </source>
</reference>
<feature type="region of interest" description="Disordered" evidence="6">
    <location>
        <begin position="1"/>
        <end position="23"/>
    </location>
</feature>
<feature type="transmembrane region" description="Helical" evidence="7">
    <location>
        <begin position="276"/>
        <end position="297"/>
    </location>
</feature>
<evidence type="ECO:0000256" key="3">
    <source>
        <dbReference type="ARBA" id="ARBA00022692"/>
    </source>
</evidence>
<evidence type="ECO:0000256" key="4">
    <source>
        <dbReference type="ARBA" id="ARBA00022989"/>
    </source>
</evidence>
<feature type="transmembrane region" description="Helical" evidence="7">
    <location>
        <begin position="191"/>
        <end position="217"/>
    </location>
</feature>
<proteinExistence type="predicted"/>
<reference evidence="9" key="1">
    <citation type="submission" date="2015-12" db="EMBL/GenBank/DDBJ databases">
        <authorList>
            <person name="Shamseldin A."/>
            <person name="Moawad H."/>
            <person name="Abd El-Rahim W.M."/>
            <person name="Sadowsky M.J."/>
        </authorList>
    </citation>
    <scope>NUCLEOTIDE SEQUENCE [LARGE SCALE GENOMIC DNA]</scope>
    <source>
        <strain evidence="9">JAM AC0309</strain>
    </source>
</reference>
<comment type="subcellular location">
    <subcellularLocation>
        <location evidence="1">Cell membrane</location>
        <topology evidence="1">Multi-pass membrane protein</topology>
    </subcellularLocation>
</comment>
<evidence type="ECO:0000256" key="1">
    <source>
        <dbReference type="ARBA" id="ARBA00004651"/>
    </source>
</evidence>
<gene>
    <name evidence="8" type="ORF">MalAC0309_2393</name>
</gene>
<evidence type="ECO:0000313" key="8">
    <source>
        <dbReference type="EMBL" id="BAU33234.1"/>
    </source>
</evidence>
<dbReference type="GO" id="GO:0022857">
    <property type="term" value="F:transmembrane transporter activity"/>
    <property type="evidence" value="ECO:0007669"/>
    <property type="project" value="InterPro"/>
</dbReference>
<evidence type="ECO:0000256" key="6">
    <source>
        <dbReference type="SAM" id="MobiDB-lite"/>
    </source>
</evidence>
<evidence type="ECO:0000256" key="5">
    <source>
        <dbReference type="ARBA" id="ARBA00023136"/>
    </source>
</evidence>
<feature type="transmembrane region" description="Helical" evidence="7">
    <location>
        <begin position="124"/>
        <end position="143"/>
    </location>
</feature>
<dbReference type="Proteomes" id="UP000218965">
    <property type="component" value="Chromosome"/>
</dbReference>
<name>A0A0U5CHM2_9MICO</name>
<dbReference type="EMBL" id="AP017315">
    <property type="protein sequence ID" value="BAU33234.1"/>
    <property type="molecule type" value="Genomic_DNA"/>
</dbReference>
<feature type="transmembrane region" description="Helical" evidence="7">
    <location>
        <begin position="76"/>
        <end position="94"/>
    </location>
</feature>
<dbReference type="OrthoDB" id="3468954at2"/>
<organism evidence="8 9">
    <name type="scientific">Microcella alkaliphila</name>
    <dbReference type="NCBI Taxonomy" id="279828"/>
    <lineage>
        <taxon>Bacteria</taxon>
        <taxon>Bacillati</taxon>
        <taxon>Actinomycetota</taxon>
        <taxon>Actinomycetes</taxon>
        <taxon>Micrococcales</taxon>
        <taxon>Microbacteriaceae</taxon>
        <taxon>Microcella</taxon>
    </lineage>
</organism>
<feature type="transmembrane region" description="Helical" evidence="7">
    <location>
        <begin position="302"/>
        <end position="322"/>
    </location>
</feature>
<dbReference type="PANTHER" id="PTHR32196:SF72">
    <property type="entry name" value="RIBOSE IMPORT PERMEASE PROTEIN RBSC"/>
    <property type="match status" value="1"/>
</dbReference>
<keyword evidence="3 7" id="KW-0812">Transmembrane</keyword>
<dbReference type="PANTHER" id="PTHR32196">
    <property type="entry name" value="ABC TRANSPORTER PERMEASE PROTEIN YPHD-RELATED-RELATED"/>
    <property type="match status" value="1"/>
</dbReference>
<accession>A0A0U5CHM2</accession>
<sequence length="353" mass="36491">MSIDAPEKTAPAAPPPASRGGSFGDNADAVQRFLRNVPWRSVAIVVPFLLVFIALSIGSPAFLSAQNIGNVLDRQAGILIIAAAATLVLIAGGIDLSVGATYMFTAVVCGTIIVRVGGETGAALGIAVGILAGLAIGLINGIISTYLRINPLIATLAMSFIILGATKLVSQFGKEGVGQIRVDVPEFRWLALLRPLGVSLPTWIAAVVLIVLGVVLWRTTFGRYVYAAGGNAEAARLAGIRINVVRIATFALAGTAAGLAGVIDLARTPSVPENDAIATTLTFTVLAGIVVGGTSILGGAGAVWRTVLGILFIAMLYNGFTLLRIDPLFQGIALGVIILVAVGFDAWSRTRRR</sequence>
<evidence type="ECO:0000256" key="7">
    <source>
        <dbReference type="SAM" id="Phobius"/>
    </source>
</evidence>
<keyword evidence="5 7" id="KW-0472">Membrane</keyword>
<dbReference type="KEGG" id="malk:MalAC0309_2393"/>
<dbReference type="AlphaFoldDB" id="A0A0U5CHM2"/>
<dbReference type="CDD" id="cd06579">
    <property type="entry name" value="TM_PBP1_transp_AraH_like"/>
    <property type="match status" value="1"/>
</dbReference>
<dbReference type="GO" id="GO:0005886">
    <property type="term" value="C:plasma membrane"/>
    <property type="evidence" value="ECO:0007669"/>
    <property type="project" value="UniProtKB-SubCell"/>
</dbReference>
<keyword evidence="2" id="KW-1003">Cell membrane</keyword>
<protein>
    <submittedName>
        <fullName evidence="8">Monosaccharide ABC transporter membrane protein, CUT2 family</fullName>
    </submittedName>
</protein>
<keyword evidence="4 7" id="KW-1133">Transmembrane helix</keyword>
<dbReference type="RefSeq" id="WP_096422938.1">
    <property type="nucleotide sequence ID" value="NZ_AP017315.1"/>
</dbReference>
<dbReference type="InterPro" id="IPR001851">
    <property type="entry name" value="ABC_transp_permease"/>
</dbReference>
<evidence type="ECO:0000313" key="9">
    <source>
        <dbReference type="Proteomes" id="UP000218965"/>
    </source>
</evidence>